<gene>
    <name evidence="1" type="ORF">Lsan_2734</name>
</gene>
<organism evidence="1 2">
    <name type="scientific">Legionella santicrucis</name>
    <dbReference type="NCBI Taxonomy" id="45074"/>
    <lineage>
        <taxon>Bacteria</taxon>
        <taxon>Pseudomonadati</taxon>
        <taxon>Pseudomonadota</taxon>
        <taxon>Gammaproteobacteria</taxon>
        <taxon>Legionellales</taxon>
        <taxon>Legionellaceae</taxon>
        <taxon>Legionella</taxon>
    </lineage>
</organism>
<name>A0A0W0YJ58_9GAMM</name>
<comment type="caution">
    <text evidence="1">The sequence shown here is derived from an EMBL/GenBank/DDBJ whole genome shotgun (WGS) entry which is preliminary data.</text>
</comment>
<reference evidence="1 2" key="1">
    <citation type="submission" date="2015-11" db="EMBL/GenBank/DDBJ databases">
        <title>Genomic analysis of 38 Legionella species identifies large and diverse effector repertoires.</title>
        <authorList>
            <person name="Burstein D."/>
            <person name="Amaro F."/>
            <person name="Zusman T."/>
            <person name="Lifshitz Z."/>
            <person name="Cohen O."/>
            <person name="Gilbert J.A."/>
            <person name="Pupko T."/>
            <person name="Shuman H.A."/>
            <person name="Segal G."/>
        </authorList>
    </citation>
    <scope>NUCLEOTIDE SEQUENCE [LARGE SCALE GENOMIC DNA]</scope>
    <source>
        <strain evidence="1 2">SC-63-C7</strain>
    </source>
</reference>
<dbReference type="AlphaFoldDB" id="A0A0W0YJ58"/>
<accession>A0A0W0YJ58</accession>
<evidence type="ECO:0000313" key="1">
    <source>
        <dbReference type="EMBL" id="KTD56574.1"/>
    </source>
</evidence>
<dbReference type="EMBL" id="LNYU01000081">
    <property type="protein sequence ID" value="KTD56574.1"/>
    <property type="molecule type" value="Genomic_DNA"/>
</dbReference>
<dbReference type="Proteomes" id="UP000054703">
    <property type="component" value="Unassembled WGS sequence"/>
</dbReference>
<sequence>MHGFLVLQHNDVINKDLCHLRIHFQIGSLIMKKMFIAASILFYSSIVSASKSIIWTAVFDNITPRSEDVTLQYCMEHTPTVMVTTVDQVLSKEGIKALNGLRVNYNSYKSTKRDGLLFNIVNATISGKDSNGEWSTPIKMYQQTLSEQDQGKTWVVWSTPKCKGTFIGTPTIIND</sequence>
<keyword evidence="2" id="KW-1185">Reference proteome</keyword>
<dbReference type="PATRIC" id="fig|45074.5.peg.2941"/>
<evidence type="ECO:0000313" key="2">
    <source>
        <dbReference type="Proteomes" id="UP000054703"/>
    </source>
</evidence>
<proteinExistence type="predicted"/>
<protein>
    <submittedName>
        <fullName evidence="1">Uncharacterized protein</fullName>
    </submittedName>
</protein>
<dbReference type="RefSeq" id="WP_237762142.1">
    <property type="nucleotide sequence ID" value="NZ_LNYU01000081.1"/>
</dbReference>